<dbReference type="GO" id="GO:0004803">
    <property type="term" value="F:transposase activity"/>
    <property type="evidence" value="ECO:0007669"/>
    <property type="project" value="InterPro"/>
</dbReference>
<feature type="domain" description="Transposase IS801/IS1294" evidence="1">
    <location>
        <begin position="4"/>
        <end position="65"/>
    </location>
</feature>
<evidence type="ECO:0000313" key="2">
    <source>
        <dbReference type="EMBL" id="CDI41179.1"/>
    </source>
</evidence>
<dbReference type="Proteomes" id="UP000017243">
    <property type="component" value="Unassembled WGS sequence"/>
</dbReference>
<evidence type="ECO:0000259" key="1">
    <source>
        <dbReference type="Pfam" id="PF04986"/>
    </source>
</evidence>
<dbReference type="GO" id="GO:0003677">
    <property type="term" value="F:DNA binding"/>
    <property type="evidence" value="ECO:0007669"/>
    <property type="project" value="InterPro"/>
</dbReference>
<accession>U4QJS7</accession>
<dbReference type="EMBL" id="CBUH010000001">
    <property type="protein sequence ID" value="CDI41179.1"/>
    <property type="molecule type" value="Genomic_DNA"/>
</dbReference>
<dbReference type="Pfam" id="PF04986">
    <property type="entry name" value="Y2_Tnp"/>
    <property type="match status" value="1"/>
</dbReference>
<dbReference type="GO" id="GO:0006313">
    <property type="term" value="P:DNA transposition"/>
    <property type="evidence" value="ECO:0007669"/>
    <property type="project" value="InterPro"/>
</dbReference>
<organism evidence="2 3">
    <name type="scientific">Lactobacillus helveticus CIRM-BIA 953</name>
    <dbReference type="NCBI Taxonomy" id="1226335"/>
    <lineage>
        <taxon>Bacteria</taxon>
        <taxon>Bacillati</taxon>
        <taxon>Bacillota</taxon>
        <taxon>Bacilli</taxon>
        <taxon>Lactobacillales</taxon>
        <taxon>Lactobacillaceae</taxon>
        <taxon>Lactobacillus</taxon>
    </lineage>
</organism>
<evidence type="ECO:0000313" key="3">
    <source>
        <dbReference type="Proteomes" id="UP000017243"/>
    </source>
</evidence>
<reference evidence="2 3" key="1">
    <citation type="submission" date="2013-09" db="EMBL/GenBank/DDBJ databases">
        <title>Draft Genome Sequence of five Lactobacillus helveticus strains CIRM-BIA 101T, 103, 104, 951 and 953 isolated from milk product.</title>
        <authorList>
            <person name="Valence F."/>
            <person name="Chuat V."/>
            <person name="Ma L."/>
            <person name="Creno S."/>
            <person name="Falentin H."/>
            <person name="Lortal S."/>
            <person name="Bizet C."/>
            <person name="Clermont D."/>
            <person name="Loux V."/>
            <person name="Bouchier C."/>
            <person name="Cousin S."/>
        </authorList>
    </citation>
    <scope>NUCLEOTIDE SEQUENCE [LARGE SCALE GENOMIC DNA]</scope>
    <source>
        <strain evidence="2 3">CIRM-BIA 953</strain>
    </source>
</reference>
<sequence>MKWGPIAMDRIVMYDGESVLFSYKDKRTNRKETHLMSVEAFIGALIRHIPDRHFKTIRRYGIYSRRIKTLMKQVMAVYQKAVRRRLVELKQVMRVKSWTEKTVEVFGYDPLKCSDCGEFFEFMGTSVAKNGRLKVQYAKDRQARHYMLEVNQNIAKEAYQTKYKQAEAAAYDRCRFSWERQRRIYLSEMPQA</sequence>
<proteinExistence type="predicted"/>
<gene>
    <name evidence="2" type="ORF">LHCIRMBIA953_00122</name>
</gene>
<protein>
    <submittedName>
        <fullName evidence="2">Transposase</fullName>
    </submittedName>
</protein>
<dbReference type="InterPro" id="IPR007069">
    <property type="entry name" value="Transposase_32"/>
</dbReference>
<name>U4QJS7_LACHE</name>
<dbReference type="AlphaFoldDB" id="U4QJS7"/>
<comment type="caution">
    <text evidence="2">The sequence shown here is derived from an EMBL/GenBank/DDBJ whole genome shotgun (WGS) entry which is preliminary data.</text>
</comment>